<dbReference type="Proteomes" id="UP000515211">
    <property type="component" value="Chromosome 10"/>
</dbReference>
<name>A0A6P4C6H9_ARADU</name>
<dbReference type="KEGG" id="adu:107470445"/>
<sequence>MEETFVGQGLHDVAGLTEFRLGQSFQSKEEAVLSVKDYSIRRGVEADASITIKVLQEATESTYGFRLSYRKVWMAKQKAVAQIYGDWEVSYGELPRWILGVRSTMDGTIALLKTSPVRVGDQVDESTVYFHRLFWTFPPCIEAFRHCKPLVSIDGTHLYGKYGGTLLLVIAQDGNSNILLIAFALVEEENTESWSYFLTNLRRHVTPQMGILVIFYKHDDIKAALETPDSGWQPLHAFKGQDARRWLVNAAYAKTEAEFEYWFDIMRTKNSAMCDWANRMEYERWTQHKDGGRRYGHMTTNISKCVNSVLKGTKNLPVMSLVKSTYLRLAELFVVRGQSEEAQLGGRHRFSQALVKAIEQNLKDSRCFTVTLFDKHKSEYTIAETTPTGKFSLGTYRVSLRDRTCDCGNFQALHYPYCHAIACCDQSRLDWVTFVDEVYSMAEVFKVYQMAFAPCIPKGLWPPYDGPTVIPDPNMRRARESQPRSTQIHNNMEEGDPNRPKRCGLCR</sequence>
<reference evidence="4" key="2">
    <citation type="submission" date="2025-08" db="UniProtKB">
        <authorList>
            <consortium name="RefSeq"/>
        </authorList>
    </citation>
    <scope>IDENTIFICATION</scope>
    <source>
        <tissue evidence="4">Whole plant</tissue>
    </source>
</reference>
<keyword evidence="3" id="KW-1185">Reference proteome</keyword>
<evidence type="ECO:0000313" key="4">
    <source>
        <dbReference type="RefSeq" id="XP_015945331.1"/>
    </source>
</evidence>
<dbReference type="PANTHER" id="PTHR31973:SF195">
    <property type="entry name" value="MUDR FAMILY TRANSPOSASE"/>
    <property type="match status" value="1"/>
</dbReference>
<organism evidence="3 4">
    <name type="scientific">Arachis duranensis</name>
    <name type="common">Wild peanut</name>
    <dbReference type="NCBI Taxonomy" id="130453"/>
    <lineage>
        <taxon>Eukaryota</taxon>
        <taxon>Viridiplantae</taxon>
        <taxon>Streptophyta</taxon>
        <taxon>Embryophyta</taxon>
        <taxon>Tracheophyta</taxon>
        <taxon>Spermatophyta</taxon>
        <taxon>Magnoliopsida</taxon>
        <taxon>eudicotyledons</taxon>
        <taxon>Gunneridae</taxon>
        <taxon>Pentapetalae</taxon>
        <taxon>rosids</taxon>
        <taxon>fabids</taxon>
        <taxon>Fabales</taxon>
        <taxon>Fabaceae</taxon>
        <taxon>Papilionoideae</taxon>
        <taxon>50 kb inversion clade</taxon>
        <taxon>dalbergioids sensu lato</taxon>
        <taxon>Dalbergieae</taxon>
        <taxon>Pterocarpus clade</taxon>
        <taxon>Arachis</taxon>
    </lineage>
</organism>
<dbReference type="Pfam" id="PF10551">
    <property type="entry name" value="MULE"/>
    <property type="match status" value="1"/>
</dbReference>
<dbReference type="RefSeq" id="XP_015945331.1">
    <property type="nucleotide sequence ID" value="XM_016089845.1"/>
</dbReference>
<gene>
    <name evidence="4" type="primary">LOC107470445</name>
</gene>
<evidence type="ECO:0000259" key="2">
    <source>
        <dbReference type="SMART" id="SM00575"/>
    </source>
</evidence>
<evidence type="ECO:0000256" key="1">
    <source>
        <dbReference type="SAM" id="MobiDB-lite"/>
    </source>
</evidence>
<proteinExistence type="predicted"/>
<dbReference type="SMART" id="SM00575">
    <property type="entry name" value="ZnF_PMZ"/>
    <property type="match status" value="1"/>
</dbReference>
<dbReference type="InterPro" id="IPR006564">
    <property type="entry name" value="Znf_PMZ"/>
</dbReference>
<dbReference type="AlphaFoldDB" id="A0A6P4C6H9"/>
<dbReference type="GO" id="GO:0008270">
    <property type="term" value="F:zinc ion binding"/>
    <property type="evidence" value="ECO:0007669"/>
    <property type="project" value="InterPro"/>
</dbReference>
<evidence type="ECO:0000313" key="3">
    <source>
        <dbReference type="Proteomes" id="UP000515211"/>
    </source>
</evidence>
<protein>
    <submittedName>
        <fullName evidence="4">Uncharacterized protein LOC107470445</fullName>
    </submittedName>
</protein>
<dbReference type="InterPro" id="IPR018289">
    <property type="entry name" value="MULE_transposase_dom"/>
</dbReference>
<accession>A0A6P4C6H9</accession>
<feature type="domain" description="Zinc finger PMZ-type" evidence="2">
    <location>
        <begin position="403"/>
        <end position="430"/>
    </location>
</feature>
<feature type="region of interest" description="Disordered" evidence="1">
    <location>
        <begin position="471"/>
        <end position="507"/>
    </location>
</feature>
<dbReference type="GeneID" id="107470445"/>
<dbReference type="PANTHER" id="PTHR31973">
    <property type="entry name" value="POLYPROTEIN, PUTATIVE-RELATED"/>
    <property type="match status" value="1"/>
</dbReference>
<reference evidence="3" key="1">
    <citation type="journal article" date="2016" name="Nat. Genet.">
        <title>The genome sequences of Arachis duranensis and Arachis ipaensis, the diploid ancestors of cultivated peanut.</title>
        <authorList>
            <person name="Bertioli D.J."/>
            <person name="Cannon S.B."/>
            <person name="Froenicke L."/>
            <person name="Huang G."/>
            <person name="Farmer A.D."/>
            <person name="Cannon E.K."/>
            <person name="Liu X."/>
            <person name="Gao D."/>
            <person name="Clevenger J."/>
            <person name="Dash S."/>
            <person name="Ren L."/>
            <person name="Moretzsohn M.C."/>
            <person name="Shirasawa K."/>
            <person name="Huang W."/>
            <person name="Vidigal B."/>
            <person name="Abernathy B."/>
            <person name="Chu Y."/>
            <person name="Niederhuth C.E."/>
            <person name="Umale P."/>
            <person name="Araujo A.C."/>
            <person name="Kozik A."/>
            <person name="Kim K.D."/>
            <person name="Burow M.D."/>
            <person name="Varshney R.K."/>
            <person name="Wang X."/>
            <person name="Zhang X."/>
            <person name="Barkley N."/>
            <person name="Guimaraes P.M."/>
            <person name="Isobe S."/>
            <person name="Guo B."/>
            <person name="Liao B."/>
            <person name="Stalker H.T."/>
            <person name="Schmitz R.J."/>
            <person name="Scheffler B.E."/>
            <person name="Leal-Bertioli S.C."/>
            <person name="Xun X."/>
            <person name="Jackson S.A."/>
            <person name="Michelmore R."/>
            <person name="Ozias-Akins P."/>
        </authorList>
    </citation>
    <scope>NUCLEOTIDE SEQUENCE [LARGE SCALE GENOMIC DNA]</scope>
    <source>
        <strain evidence="3">cv. V14167</strain>
    </source>
</reference>